<feature type="domain" description="Galactosyltransferase C-terminal" evidence="4">
    <location>
        <begin position="151"/>
        <end position="212"/>
    </location>
</feature>
<comment type="similarity">
    <text evidence="1">Belongs to the glycosyltransferase 2 family.</text>
</comment>
<accession>A0A418NRS6</accession>
<dbReference type="GO" id="GO:0016757">
    <property type="term" value="F:glycosyltransferase activity"/>
    <property type="evidence" value="ECO:0007669"/>
    <property type="project" value="UniProtKB-KW"/>
</dbReference>
<dbReference type="SUPFAM" id="SSF53448">
    <property type="entry name" value="Nucleotide-diphospho-sugar transferases"/>
    <property type="match status" value="1"/>
</dbReference>
<evidence type="ECO:0000256" key="1">
    <source>
        <dbReference type="ARBA" id="ARBA00006739"/>
    </source>
</evidence>
<dbReference type="PANTHER" id="PTHR43179:SF12">
    <property type="entry name" value="GALACTOFURANOSYLTRANSFERASE GLFT2"/>
    <property type="match status" value="1"/>
</dbReference>
<reference evidence="5 6" key="1">
    <citation type="submission" date="2018-08" db="EMBL/GenBank/DDBJ databases">
        <title>Erythrobacter zhengii sp.nov., a bacterium isolated from deep-sea sediment.</title>
        <authorList>
            <person name="Fang C."/>
            <person name="Wu Y.-H."/>
            <person name="Sun C."/>
            <person name="Wang H."/>
            <person name="Cheng H."/>
            <person name="Meng F.-X."/>
            <person name="Wang C.-S."/>
            <person name="Xu X.-W."/>
        </authorList>
    </citation>
    <scope>NUCLEOTIDE SEQUENCE [LARGE SCALE GENOMIC DNA]</scope>
    <source>
        <strain evidence="5 6">V18</strain>
    </source>
</reference>
<dbReference type="InterPro" id="IPR027791">
    <property type="entry name" value="Galactosyl_T_C"/>
</dbReference>
<dbReference type="InterPro" id="IPR029044">
    <property type="entry name" value="Nucleotide-diphossugar_trans"/>
</dbReference>
<evidence type="ECO:0000259" key="4">
    <source>
        <dbReference type="Pfam" id="PF02709"/>
    </source>
</evidence>
<dbReference type="EMBL" id="QXFL01000004">
    <property type="protein sequence ID" value="RIV85625.1"/>
    <property type="molecule type" value="Genomic_DNA"/>
</dbReference>
<dbReference type="OrthoDB" id="6653642at2"/>
<evidence type="ECO:0000256" key="3">
    <source>
        <dbReference type="ARBA" id="ARBA00022679"/>
    </source>
</evidence>
<sequence length="305" mass="33966">MKVSVCTLAHGRNQHLVNMVKGLCQSKRPPCELVIAVLQDEKYDLPATSFPIRQIVLGSQGIPLALGRNTAARNARSELLVFLDLDCIPHPRLIGDYAQMADTHSGIMMGEVGYLPAGATDSGIDFGHFEAVAKKHSERAGPPQTPSAPCNDYRCFWSLNFAMTARDFARSGGFDESFEGYGGEDTDFARGAVAAGLPIWWLRGAKAYHQYHPHHMPPVHHLRSVVANAEHFRRKWGHPTMQHWLRAFTLMGLIERSENGWRILREPTEEDLALTRQQERQPYASSAVVLEQLEDEARSPAAMAS</sequence>
<protein>
    <submittedName>
        <fullName evidence="5">Glycosyl transferase</fullName>
    </submittedName>
</protein>
<name>A0A418NRS6_9SPHN</name>
<dbReference type="RefSeq" id="WP_119586816.1">
    <property type="nucleotide sequence ID" value="NZ_CAWODQ010000024.1"/>
</dbReference>
<keyword evidence="2" id="KW-0328">Glycosyltransferase</keyword>
<dbReference type="AlphaFoldDB" id="A0A418NRS6"/>
<gene>
    <name evidence="5" type="ORF">D2V07_09760</name>
</gene>
<dbReference type="Proteomes" id="UP000286576">
    <property type="component" value="Unassembled WGS sequence"/>
</dbReference>
<comment type="caution">
    <text evidence="5">The sequence shown here is derived from an EMBL/GenBank/DDBJ whole genome shotgun (WGS) entry which is preliminary data.</text>
</comment>
<dbReference type="Pfam" id="PF02709">
    <property type="entry name" value="Glyco_transf_7C"/>
    <property type="match status" value="1"/>
</dbReference>
<proteinExistence type="inferred from homology"/>
<keyword evidence="6" id="KW-1185">Reference proteome</keyword>
<dbReference type="PANTHER" id="PTHR43179">
    <property type="entry name" value="RHAMNOSYLTRANSFERASE WBBL"/>
    <property type="match status" value="1"/>
</dbReference>
<evidence type="ECO:0000313" key="5">
    <source>
        <dbReference type="EMBL" id="RIV85625.1"/>
    </source>
</evidence>
<evidence type="ECO:0000256" key="2">
    <source>
        <dbReference type="ARBA" id="ARBA00022676"/>
    </source>
</evidence>
<organism evidence="5 6">
    <name type="scientific">Aurantiacibacter zhengii</name>
    <dbReference type="NCBI Taxonomy" id="2307003"/>
    <lineage>
        <taxon>Bacteria</taxon>
        <taxon>Pseudomonadati</taxon>
        <taxon>Pseudomonadota</taxon>
        <taxon>Alphaproteobacteria</taxon>
        <taxon>Sphingomonadales</taxon>
        <taxon>Erythrobacteraceae</taxon>
        <taxon>Aurantiacibacter</taxon>
    </lineage>
</organism>
<evidence type="ECO:0000313" key="6">
    <source>
        <dbReference type="Proteomes" id="UP000286576"/>
    </source>
</evidence>
<keyword evidence="3 5" id="KW-0808">Transferase</keyword>
<dbReference type="Gene3D" id="3.90.550.10">
    <property type="entry name" value="Spore Coat Polysaccharide Biosynthesis Protein SpsA, Chain A"/>
    <property type="match status" value="1"/>
</dbReference>